<proteinExistence type="predicted"/>
<dbReference type="AlphaFoldDB" id="A0AAD5I6T9"/>
<comment type="caution">
    <text evidence="2">The sequence shown here is derived from an EMBL/GenBank/DDBJ whole genome shotgun (WGS) entry which is preliminary data.</text>
</comment>
<accession>A0AAD5I6T9</accession>
<name>A0AAD5I6T9_ACENE</name>
<dbReference type="EMBL" id="JAJSOW010000108">
    <property type="protein sequence ID" value="KAI9152721.1"/>
    <property type="molecule type" value="Genomic_DNA"/>
</dbReference>
<reference evidence="2" key="2">
    <citation type="submission" date="2023-02" db="EMBL/GenBank/DDBJ databases">
        <authorList>
            <person name="Swenson N.G."/>
            <person name="Wegrzyn J.L."/>
            <person name="Mcevoy S.L."/>
        </authorList>
    </citation>
    <scope>NUCLEOTIDE SEQUENCE</scope>
    <source>
        <strain evidence="2">91603</strain>
        <tissue evidence="2">Leaf</tissue>
    </source>
</reference>
<evidence type="ECO:0000256" key="1">
    <source>
        <dbReference type="SAM" id="MobiDB-lite"/>
    </source>
</evidence>
<reference evidence="2" key="1">
    <citation type="journal article" date="2022" name="Plant J.">
        <title>Strategies of tolerance reflected in two North American maple genomes.</title>
        <authorList>
            <person name="McEvoy S.L."/>
            <person name="Sezen U.U."/>
            <person name="Trouern-Trend A."/>
            <person name="McMahon S.M."/>
            <person name="Schaberg P.G."/>
            <person name="Yang J."/>
            <person name="Wegrzyn J.L."/>
            <person name="Swenson N.G."/>
        </authorList>
    </citation>
    <scope>NUCLEOTIDE SEQUENCE</scope>
    <source>
        <strain evidence="2">91603</strain>
    </source>
</reference>
<organism evidence="2 3">
    <name type="scientific">Acer negundo</name>
    <name type="common">Box elder</name>
    <dbReference type="NCBI Taxonomy" id="4023"/>
    <lineage>
        <taxon>Eukaryota</taxon>
        <taxon>Viridiplantae</taxon>
        <taxon>Streptophyta</taxon>
        <taxon>Embryophyta</taxon>
        <taxon>Tracheophyta</taxon>
        <taxon>Spermatophyta</taxon>
        <taxon>Magnoliopsida</taxon>
        <taxon>eudicotyledons</taxon>
        <taxon>Gunneridae</taxon>
        <taxon>Pentapetalae</taxon>
        <taxon>rosids</taxon>
        <taxon>malvids</taxon>
        <taxon>Sapindales</taxon>
        <taxon>Sapindaceae</taxon>
        <taxon>Hippocastanoideae</taxon>
        <taxon>Acereae</taxon>
        <taxon>Acer</taxon>
    </lineage>
</organism>
<evidence type="ECO:0000313" key="2">
    <source>
        <dbReference type="EMBL" id="KAI9152721.1"/>
    </source>
</evidence>
<evidence type="ECO:0000313" key="3">
    <source>
        <dbReference type="Proteomes" id="UP001064489"/>
    </source>
</evidence>
<dbReference type="Proteomes" id="UP001064489">
    <property type="component" value="Chromosome 11"/>
</dbReference>
<keyword evidence="3" id="KW-1185">Reference proteome</keyword>
<gene>
    <name evidence="2" type="ORF">LWI28_000033</name>
</gene>
<feature type="region of interest" description="Disordered" evidence="1">
    <location>
        <begin position="209"/>
        <end position="232"/>
    </location>
</feature>
<sequence>MPIVETKKYNFSPKPYSVFDFLLLLQCQSLIEELSASHSTDLQQRAYELQVVIGLDASAVKIIMPSDASCEDIEATLETKTTMKLHQCKVLGLRHMSFPYLRCHQGFLQFPLRRLRNLFQYLSHPSLSNADPSELRLRLDGVQKMWGRPTYSSYETSTSISSSQKTVNGISKVDATGTVNSKAHDNSYNSRKPHVEISLEKQKFAASLFGGSSKTEKRGSTVGHKTGKAERQADMLQRSLKRQKHRLKLQWRR</sequence>
<protein>
    <submittedName>
        <fullName evidence="2">Uncharacterized protein</fullName>
    </submittedName>
</protein>